<evidence type="ECO:0000313" key="1">
    <source>
        <dbReference type="EMBL" id="GMK57668.1"/>
    </source>
</evidence>
<dbReference type="InterPro" id="IPR011989">
    <property type="entry name" value="ARM-like"/>
</dbReference>
<dbReference type="EMBL" id="BTCM01000004">
    <property type="protein sequence ID" value="GMK57668.1"/>
    <property type="molecule type" value="Genomic_DNA"/>
</dbReference>
<evidence type="ECO:0000313" key="2">
    <source>
        <dbReference type="Proteomes" id="UP001222932"/>
    </source>
</evidence>
<dbReference type="Proteomes" id="UP001222932">
    <property type="component" value="Unassembled WGS sequence"/>
</dbReference>
<evidence type="ECO:0008006" key="3">
    <source>
        <dbReference type="Google" id="ProtNLM"/>
    </source>
</evidence>
<keyword evidence="2" id="KW-1185">Reference proteome</keyword>
<dbReference type="AlphaFoldDB" id="A0AAD3YCZ8"/>
<proteinExistence type="predicted"/>
<dbReference type="Gene3D" id="1.25.10.10">
    <property type="entry name" value="Leucine-rich Repeat Variant"/>
    <property type="match status" value="1"/>
</dbReference>
<reference evidence="1" key="1">
    <citation type="journal article" date="2023" name="BMC Genomics">
        <title>Chromosome-level genome assemblies of Cutaneotrichosporon spp. (Trichosporonales, Basidiomycota) reveal imbalanced evolution between nucleotide sequences and chromosome synteny.</title>
        <authorList>
            <person name="Kobayashi Y."/>
            <person name="Kayamori A."/>
            <person name="Aoki K."/>
            <person name="Shiwa Y."/>
            <person name="Matsutani M."/>
            <person name="Fujita N."/>
            <person name="Sugita T."/>
            <person name="Iwasaki W."/>
            <person name="Tanaka N."/>
            <person name="Takashima M."/>
        </authorList>
    </citation>
    <scope>NUCLEOTIDE SEQUENCE</scope>
    <source>
        <strain evidence="1">HIS016</strain>
    </source>
</reference>
<name>A0AAD3YCZ8_9TREE</name>
<comment type="caution">
    <text evidence="1">The sequence shown here is derived from an EMBL/GenBank/DDBJ whole genome shotgun (WGS) entry which is preliminary data.</text>
</comment>
<gene>
    <name evidence="1" type="ORF">CspeluHIS016_0405020</name>
</gene>
<accession>A0AAD3YCZ8</accession>
<organism evidence="1 2">
    <name type="scientific">Cutaneotrichosporon spelunceum</name>
    <dbReference type="NCBI Taxonomy" id="1672016"/>
    <lineage>
        <taxon>Eukaryota</taxon>
        <taxon>Fungi</taxon>
        <taxon>Dikarya</taxon>
        <taxon>Basidiomycota</taxon>
        <taxon>Agaricomycotina</taxon>
        <taxon>Tremellomycetes</taxon>
        <taxon>Trichosporonales</taxon>
        <taxon>Trichosporonaceae</taxon>
        <taxon>Cutaneotrichosporon</taxon>
    </lineage>
</organism>
<protein>
    <recommendedName>
        <fullName evidence="3">ARM repeat-containing protein</fullName>
    </recommendedName>
</protein>
<sequence>MSQSSALVEDDPLSGKVPSAFLSELQLMPTVASPQMSDTSAEEIGLPSLFSDVDLPKDQEIDAVFDSWQSSNQERRQSNDTQFSLATTESTMLSNDSEGGPTPAQILVLRKENQLLAAERDVALQKIQQLTAMPLTTVDLIIKGKVDYLRMNKRSDFELVNCLVSIISQEQFNLNVSPGDMFTIANDMFGVHVLVKAIGLKELEVRIVDSLVSFGIFKSMQTGARKVWRPILEDLPRVATNEFGHYLIKRFLGLEPMFHAAIFTASMFNALAHSILTSYPPLATNYYGVRFVETVIDSNRLLQRANAIKYLNSLCSQKDGRIPAIVDVANSSVGRGHLQFVLRHMPRHGDGGLMGRVRSTCRQFQTTLRNSQSGNELLRRL</sequence>
<reference evidence="1" key="2">
    <citation type="submission" date="2023-06" db="EMBL/GenBank/DDBJ databases">
        <authorList>
            <person name="Kobayashi Y."/>
            <person name="Kayamori A."/>
            <person name="Aoki K."/>
            <person name="Shiwa Y."/>
            <person name="Fujita N."/>
            <person name="Sugita T."/>
            <person name="Iwasaki W."/>
            <person name="Tanaka N."/>
            <person name="Takashima M."/>
        </authorList>
    </citation>
    <scope>NUCLEOTIDE SEQUENCE</scope>
    <source>
        <strain evidence="1">HIS016</strain>
    </source>
</reference>
<dbReference type="SUPFAM" id="SSF48371">
    <property type="entry name" value="ARM repeat"/>
    <property type="match status" value="1"/>
</dbReference>
<dbReference type="InterPro" id="IPR016024">
    <property type="entry name" value="ARM-type_fold"/>
</dbReference>